<dbReference type="AlphaFoldDB" id="A0A066X4L2"/>
<gene>
    <name evidence="2" type="ORF">CSUB01_10809</name>
</gene>
<comment type="caution">
    <text evidence="2">The sequence shown here is derived from an EMBL/GenBank/DDBJ whole genome shotgun (WGS) entry which is preliminary data.</text>
</comment>
<feature type="signal peptide" evidence="1">
    <location>
        <begin position="1"/>
        <end position="17"/>
    </location>
</feature>
<dbReference type="Proteomes" id="UP000027238">
    <property type="component" value="Unassembled WGS sequence"/>
</dbReference>
<evidence type="ECO:0000313" key="2">
    <source>
        <dbReference type="EMBL" id="KDN63892.1"/>
    </source>
</evidence>
<evidence type="ECO:0000256" key="1">
    <source>
        <dbReference type="SAM" id="SignalP"/>
    </source>
</evidence>
<name>A0A066X4L2_COLSU</name>
<dbReference type="HOGENOM" id="CLU_160184_0_0_1"/>
<accession>A0A066X4L2</accession>
<evidence type="ECO:0000313" key="3">
    <source>
        <dbReference type="Proteomes" id="UP000027238"/>
    </source>
</evidence>
<organism evidence="2 3">
    <name type="scientific">Colletotrichum sublineola</name>
    <name type="common">Sorghum anthracnose fungus</name>
    <dbReference type="NCBI Taxonomy" id="1173701"/>
    <lineage>
        <taxon>Eukaryota</taxon>
        <taxon>Fungi</taxon>
        <taxon>Dikarya</taxon>
        <taxon>Ascomycota</taxon>
        <taxon>Pezizomycotina</taxon>
        <taxon>Sordariomycetes</taxon>
        <taxon>Hypocreomycetidae</taxon>
        <taxon>Glomerellales</taxon>
        <taxon>Glomerellaceae</taxon>
        <taxon>Colletotrichum</taxon>
        <taxon>Colletotrichum graminicola species complex</taxon>
    </lineage>
</organism>
<keyword evidence="3" id="KW-1185">Reference proteome</keyword>
<sequence>MKVIILALFGFASLASAKPIDAEEMEFSRAVLEGRQTASGCYHHASPTCCIPGVCMCRNGWIYQVNRDQMNAGGHGCDPPWGFIATSRGGHPRYCCRKMNDGTVETKDGEILDEASVFFNGPPAGYEE</sequence>
<reference evidence="3" key="1">
    <citation type="journal article" date="2014" name="Genome Announc.">
        <title>Draft genome sequence of Colletotrichum sublineola, a destructive pathogen of cultivated sorghum.</title>
        <authorList>
            <person name="Baroncelli R."/>
            <person name="Sanz-Martin J.M."/>
            <person name="Rech G.E."/>
            <person name="Sukno S.A."/>
            <person name="Thon M.R."/>
        </authorList>
    </citation>
    <scope>NUCLEOTIDE SEQUENCE [LARGE SCALE GENOMIC DNA]</scope>
    <source>
        <strain evidence="3">TX430BB</strain>
    </source>
</reference>
<dbReference type="eggNOG" id="ENOG502SZ6W">
    <property type="taxonomic scope" value="Eukaryota"/>
</dbReference>
<protein>
    <submittedName>
        <fullName evidence="2">Uncharacterized protein</fullName>
    </submittedName>
</protein>
<proteinExistence type="predicted"/>
<feature type="chain" id="PRO_5001629858" evidence="1">
    <location>
        <begin position="18"/>
        <end position="128"/>
    </location>
</feature>
<dbReference type="OrthoDB" id="5238343at2759"/>
<keyword evidence="1" id="KW-0732">Signal</keyword>
<dbReference type="EMBL" id="JMSE01001183">
    <property type="protein sequence ID" value="KDN63892.1"/>
    <property type="molecule type" value="Genomic_DNA"/>
</dbReference>